<feature type="compositionally biased region" description="Basic and acidic residues" evidence="1">
    <location>
        <begin position="107"/>
        <end position="117"/>
    </location>
</feature>
<gene>
    <name evidence="2" type="ORF">FOXYS1_8402</name>
</gene>
<name>A0A8H5EHI1_FUSOX</name>
<dbReference type="Proteomes" id="UP000558688">
    <property type="component" value="Unassembled WGS sequence"/>
</dbReference>
<reference evidence="2" key="1">
    <citation type="submission" date="2020-02" db="EMBL/GenBank/DDBJ databases">
        <title>Identification and distribution of gene clusters putatively required for synthesis of sphingolipid metabolism inhibitors in phylogenetically diverse species of the filamentous fungus Fusarium.</title>
        <authorList>
            <person name="Kim H.-S."/>
            <person name="Busman M."/>
            <person name="Brown D.W."/>
            <person name="Divon H."/>
            <person name="Uhlig S."/>
            <person name="Proctor R.H."/>
        </authorList>
    </citation>
    <scope>NUCLEOTIDE SEQUENCE [LARGE SCALE GENOMIC DNA]</scope>
    <source>
        <strain evidence="2">NRRL 39464</strain>
    </source>
</reference>
<evidence type="ECO:0000256" key="1">
    <source>
        <dbReference type="SAM" id="MobiDB-lite"/>
    </source>
</evidence>
<dbReference type="AlphaFoldDB" id="A0A8H5EHI1"/>
<evidence type="ECO:0000313" key="2">
    <source>
        <dbReference type="EMBL" id="KAF5260944.1"/>
    </source>
</evidence>
<proteinExistence type="predicted"/>
<feature type="non-terminal residue" evidence="2">
    <location>
        <position position="117"/>
    </location>
</feature>
<protein>
    <submittedName>
        <fullName evidence="2">Uncharacterized protein</fullName>
    </submittedName>
</protein>
<accession>A0A8H5EHI1</accession>
<feature type="compositionally biased region" description="Polar residues" evidence="1">
    <location>
        <begin position="53"/>
        <end position="67"/>
    </location>
</feature>
<feature type="region of interest" description="Disordered" evidence="1">
    <location>
        <begin position="1"/>
        <end position="117"/>
    </location>
</feature>
<comment type="caution">
    <text evidence="2">The sequence shown here is derived from an EMBL/GenBank/DDBJ whole genome shotgun (WGS) entry which is preliminary data.</text>
</comment>
<sequence length="117" mass="12305">MPPKTPNNTGTPIFSTSIFSSNAASRPTTRDGHAVDPLNTTILPKDRKASFSRKASLSSRRGSSFGNGPNAFVTDATAPPALPDYALSAAGTSDVESQCDGVNDPSWGDRAEYADWD</sequence>
<evidence type="ECO:0000313" key="3">
    <source>
        <dbReference type="Proteomes" id="UP000558688"/>
    </source>
</evidence>
<organism evidence="2 3">
    <name type="scientific">Fusarium oxysporum</name>
    <name type="common">Fusarium vascular wilt</name>
    <dbReference type="NCBI Taxonomy" id="5507"/>
    <lineage>
        <taxon>Eukaryota</taxon>
        <taxon>Fungi</taxon>
        <taxon>Dikarya</taxon>
        <taxon>Ascomycota</taxon>
        <taxon>Pezizomycotina</taxon>
        <taxon>Sordariomycetes</taxon>
        <taxon>Hypocreomycetidae</taxon>
        <taxon>Hypocreales</taxon>
        <taxon>Nectriaceae</taxon>
        <taxon>Fusarium</taxon>
        <taxon>Fusarium oxysporum species complex</taxon>
    </lineage>
</organism>
<feature type="compositionally biased region" description="Polar residues" evidence="1">
    <location>
        <begin position="1"/>
        <end position="27"/>
    </location>
</feature>
<dbReference type="EMBL" id="JAAFOW010001381">
    <property type="protein sequence ID" value="KAF5260944.1"/>
    <property type="molecule type" value="Genomic_DNA"/>
</dbReference>